<dbReference type="RefSeq" id="WP_097883398.1">
    <property type="nucleotide sequence ID" value="NZ_NUIL01000015.1"/>
</dbReference>
<dbReference type="EMBL" id="NUIL01000015">
    <property type="protein sequence ID" value="PGO29164.1"/>
    <property type="molecule type" value="Genomic_DNA"/>
</dbReference>
<accession>A0A2B9Q2Z2</accession>
<sequence>MGIVTKIKYKTEVIIDSLLATFTKRDKCYVVTEVVYCNEEDCEDFEGYRVYLGCFPSKRQASKFIKKYGGGIFYIGESSYEEIRINGDDLNFLADSLWEESHYDE</sequence>
<name>A0A2B9Q2Z2_BACCE</name>
<gene>
    <name evidence="1" type="ORF">CN984_12000</name>
</gene>
<protein>
    <submittedName>
        <fullName evidence="1">Uncharacterized protein</fullName>
    </submittedName>
</protein>
<organism evidence="1 2">
    <name type="scientific">Bacillus cereus</name>
    <dbReference type="NCBI Taxonomy" id="1396"/>
    <lineage>
        <taxon>Bacteria</taxon>
        <taxon>Bacillati</taxon>
        <taxon>Bacillota</taxon>
        <taxon>Bacilli</taxon>
        <taxon>Bacillales</taxon>
        <taxon>Bacillaceae</taxon>
        <taxon>Bacillus</taxon>
        <taxon>Bacillus cereus group</taxon>
    </lineage>
</organism>
<dbReference type="AlphaFoldDB" id="A0A2B9Q2Z2"/>
<reference evidence="1 2" key="1">
    <citation type="submission" date="2017-09" db="EMBL/GenBank/DDBJ databases">
        <title>Large-scale bioinformatics analysis of Bacillus genomes uncovers conserved roles of natural products in bacterial physiology.</title>
        <authorList>
            <consortium name="Agbiome Team Llc"/>
            <person name="Bleich R.M."/>
            <person name="Grubbs K.J."/>
            <person name="Santa Maria K.C."/>
            <person name="Allen S.E."/>
            <person name="Farag S."/>
            <person name="Shank E.A."/>
            <person name="Bowers A."/>
        </authorList>
    </citation>
    <scope>NUCLEOTIDE SEQUENCE [LARGE SCALE GENOMIC DNA]</scope>
    <source>
        <strain evidence="1 2">AFS050027</strain>
    </source>
</reference>
<dbReference type="Proteomes" id="UP000223777">
    <property type="component" value="Unassembled WGS sequence"/>
</dbReference>
<proteinExistence type="predicted"/>
<evidence type="ECO:0000313" key="2">
    <source>
        <dbReference type="Proteomes" id="UP000223777"/>
    </source>
</evidence>
<comment type="caution">
    <text evidence="1">The sequence shown here is derived from an EMBL/GenBank/DDBJ whole genome shotgun (WGS) entry which is preliminary data.</text>
</comment>
<evidence type="ECO:0000313" key="1">
    <source>
        <dbReference type="EMBL" id="PGO29164.1"/>
    </source>
</evidence>